<evidence type="ECO:0000256" key="10">
    <source>
        <dbReference type="SAM" id="MobiDB-lite"/>
    </source>
</evidence>
<keyword evidence="5" id="KW-0964">Secreted</keyword>
<keyword evidence="9" id="KW-0326">Glycosidase</keyword>
<keyword evidence="11" id="KW-0472">Membrane</keyword>
<gene>
    <name evidence="14" type="ORF">N1032_18340</name>
</gene>
<dbReference type="InterPro" id="IPR019931">
    <property type="entry name" value="LPXTG_anchor"/>
</dbReference>
<evidence type="ECO:0000256" key="12">
    <source>
        <dbReference type="SAM" id="SignalP"/>
    </source>
</evidence>
<evidence type="ECO:0000256" key="11">
    <source>
        <dbReference type="SAM" id="Phobius"/>
    </source>
</evidence>
<keyword evidence="11" id="KW-1133">Transmembrane helix</keyword>
<sequence length="717" mass="75658">MISTTPRQPKPRRVGLAVAGAVLAPLAAVATFASPAYAADQPELGTRTADILTVDGLQFRDLDSSGDLTPYEDWRLTSDERAADLVGHLTLEQKAGLLMHASLSGQGAYDKASFSGFLQNGHITTYISRLGVGAATLATEHNALQELAEAEPLGIPLLISTDPRSGFTVTEGQTVSNGDFTPFPDAIGMGATADPELTYQMGDIIRQEYAAVGIREALSPQADIATEPRWTRINGTFGSVGVDVKPFVKAYVEALQGGTQGLTESSVATVVKHWVGYGAQENGYDSHYYYGRYAVFPGNNFAEHITPYEGAFEAGAAGIMPTYSILKNLEVDGTEIEQVGAGHNEYLLQDLLREQYGFDGVITSDWAIANDCPQVCRDTRPPAPFFGSWGAGMPWGVEDLTLPERYASAINAGVDILGGSDQPQYIVQAVQQGYLSNERLDEAAGRVLAQKFDLGLFENPYVDPAAADALVGNAEFRAVGLEAQERSLTLLENENNVLPLKAGAGTKVFLYGVTDEAALAAGLTPVTDVTQADVAIVRLTDPRGGADLTDLTITGSEEDATALAQAHAAGVTTIAVPQLSRPLILDKVLDSSDAVLGAYGVSDEALLNVIIGAAEPEGVLPFELPSTMEEVEAQYADVPNDTANPLFEYGFGLRYAAAPVTNPEPTPLPKPGRDESPVAGDGTLAATGAEITGTILAAVILLGAGAALVIRRRRRSA</sequence>
<dbReference type="InterPro" id="IPR036881">
    <property type="entry name" value="Glyco_hydro_3_C_sf"/>
</dbReference>
<evidence type="ECO:0000259" key="13">
    <source>
        <dbReference type="PROSITE" id="PS50847"/>
    </source>
</evidence>
<evidence type="ECO:0000256" key="4">
    <source>
        <dbReference type="ARBA" id="ARBA00022512"/>
    </source>
</evidence>
<dbReference type="Gene3D" id="3.40.50.1700">
    <property type="entry name" value="Glycoside hydrolase family 3 C-terminal domain"/>
    <property type="match status" value="2"/>
</dbReference>
<evidence type="ECO:0000313" key="14">
    <source>
        <dbReference type="EMBL" id="MCS5735703.1"/>
    </source>
</evidence>
<dbReference type="EC" id="3.2.1.21" evidence="3"/>
<dbReference type="PRINTS" id="PR00133">
    <property type="entry name" value="GLHYDRLASE3"/>
</dbReference>
<dbReference type="EMBL" id="JANLCJ010000008">
    <property type="protein sequence ID" value="MCS5735703.1"/>
    <property type="molecule type" value="Genomic_DNA"/>
</dbReference>
<dbReference type="NCBIfam" id="TIGR01167">
    <property type="entry name" value="LPXTG_anchor"/>
    <property type="match status" value="1"/>
</dbReference>
<comment type="catalytic activity">
    <reaction evidence="1">
        <text>Hydrolysis of terminal, non-reducing beta-D-glucosyl residues with release of beta-D-glucose.</text>
        <dbReference type="EC" id="3.2.1.21"/>
    </reaction>
</comment>
<dbReference type="SUPFAM" id="SSF52279">
    <property type="entry name" value="Beta-D-glucan exohydrolase, C-terminal domain"/>
    <property type="match status" value="1"/>
</dbReference>
<evidence type="ECO:0000313" key="15">
    <source>
        <dbReference type="Proteomes" id="UP001165586"/>
    </source>
</evidence>
<dbReference type="Pfam" id="PF00933">
    <property type="entry name" value="Glyco_hydro_3"/>
    <property type="match status" value="1"/>
</dbReference>
<organism evidence="14 15">
    <name type="scientific">Herbiconiux daphne</name>
    <dbReference type="NCBI Taxonomy" id="2970914"/>
    <lineage>
        <taxon>Bacteria</taxon>
        <taxon>Bacillati</taxon>
        <taxon>Actinomycetota</taxon>
        <taxon>Actinomycetes</taxon>
        <taxon>Micrococcales</taxon>
        <taxon>Microbacteriaceae</taxon>
        <taxon>Herbiconiux</taxon>
    </lineage>
</organism>
<dbReference type="PROSITE" id="PS50847">
    <property type="entry name" value="GRAM_POS_ANCHORING"/>
    <property type="match status" value="1"/>
</dbReference>
<evidence type="ECO:0000256" key="9">
    <source>
        <dbReference type="ARBA" id="ARBA00023295"/>
    </source>
</evidence>
<dbReference type="Proteomes" id="UP001165586">
    <property type="component" value="Unassembled WGS sequence"/>
</dbReference>
<dbReference type="InterPro" id="IPR002772">
    <property type="entry name" value="Glyco_hydro_3_C"/>
</dbReference>
<dbReference type="InterPro" id="IPR017853">
    <property type="entry name" value="GH"/>
</dbReference>
<keyword evidence="4" id="KW-0134">Cell wall</keyword>
<name>A0ABT2H6Y2_9MICO</name>
<dbReference type="PANTHER" id="PTHR30620">
    <property type="entry name" value="PERIPLASMIC BETA-GLUCOSIDASE-RELATED"/>
    <property type="match status" value="1"/>
</dbReference>
<keyword evidence="6 12" id="KW-0732">Signal</keyword>
<keyword evidence="8" id="KW-0572">Peptidoglycan-anchor</keyword>
<dbReference type="PANTHER" id="PTHR30620:SF16">
    <property type="entry name" value="LYSOSOMAL BETA GLUCOSIDASE"/>
    <property type="match status" value="1"/>
</dbReference>
<keyword evidence="7 14" id="KW-0378">Hydrolase</keyword>
<comment type="similarity">
    <text evidence="2">Belongs to the glycosyl hydrolase 3 family.</text>
</comment>
<evidence type="ECO:0000256" key="6">
    <source>
        <dbReference type="ARBA" id="ARBA00022729"/>
    </source>
</evidence>
<keyword evidence="15" id="KW-1185">Reference proteome</keyword>
<proteinExistence type="inferred from homology"/>
<evidence type="ECO:0000256" key="2">
    <source>
        <dbReference type="ARBA" id="ARBA00005336"/>
    </source>
</evidence>
<evidence type="ECO:0000256" key="1">
    <source>
        <dbReference type="ARBA" id="ARBA00000448"/>
    </source>
</evidence>
<dbReference type="Pfam" id="PF01915">
    <property type="entry name" value="Glyco_hydro_3_C"/>
    <property type="match status" value="1"/>
</dbReference>
<comment type="caution">
    <text evidence="14">The sequence shown here is derived from an EMBL/GenBank/DDBJ whole genome shotgun (WGS) entry which is preliminary data.</text>
</comment>
<feature type="domain" description="Gram-positive cocci surface proteins LPxTG" evidence="13">
    <location>
        <begin position="684"/>
        <end position="717"/>
    </location>
</feature>
<evidence type="ECO:0000256" key="3">
    <source>
        <dbReference type="ARBA" id="ARBA00012744"/>
    </source>
</evidence>
<dbReference type="GO" id="GO:0016787">
    <property type="term" value="F:hydrolase activity"/>
    <property type="evidence" value="ECO:0007669"/>
    <property type="project" value="UniProtKB-KW"/>
</dbReference>
<evidence type="ECO:0000256" key="5">
    <source>
        <dbReference type="ARBA" id="ARBA00022525"/>
    </source>
</evidence>
<keyword evidence="11" id="KW-0812">Transmembrane</keyword>
<feature type="signal peptide" evidence="12">
    <location>
        <begin position="1"/>
        <end position="38"/>
    </location>
</feature>
<dbReference type="SUPFAM" id="SSF51445">
    <property type="entry name" value="(Trans)glycosidases"/>
    <property type="match status" value="1"/>
</dbReference>
<accession>A0ABT2H6Y2</accession>
<dbReference type="InterPro" id="IPR036962">
    <property type="entry name" value="Glyco_hydro_3_N_sf"/>
</dbReference>
<dbReference type="InterPro" id="IPR051915">
    <property type="entry name" value="Cellulose_Degrad_GH3"/>
</dbReference>
<feature type="chain" id="PRO_5047136280" description="beta-glucosidase" evidence="12">
    <location>
        <begin position="39"/>
        <end position="717"/>
    </location>
</feature>
<dbReference type="RefSeq" id="WP_259540680.1">
    <property type="nucleotide sequence ID" value="NZ_JANLCJ010000008.1"/>
</dbReference>
<evidence type="ECO:0000256" key="7">
    <source>
        <dbReference type="ARBA" id="ARBA00022801"/>
    </source>
</evidence>
<evidence type="ECO:0000256" key="8">
    <source>
        <dbReference type="ARBA" id="ARBA00023088"/>
    </source>
</evidence>
<feature type="region of interest" description="Disordered" evidence="10">
    <location>
        <begin position="660"/>
        <end position="679"/>
    </location>
</feature>
<reference evidence="14" key="1">
    <citation type="submission" date="2022-08" db="EMBL/GenBank/DDBJ databases">
        <authorList>
            <person name="Deng Y."/>
            <person name="Han X.-F."/>
            <person name="Zhang Y.-Q."/>
        </authorList>
    </citation>
    <scope>NUCLEOTIDE SEQUENCE</scope>
    <source>
        <strain evidence="14">CPCC 203386</strain>
    </source>
</reference>
<dbReference type="Gene3D" id="3.20.20.300">
    <property type="entry name" value="Glycoside hydrolase, family 3, N-terminal domain"/>
    <property type="match status" value="1"/>
</dbReference>
<feature type="transmembrane region" description="Helical" evidence="11">
    <location>
        <begin position="691"/>
        <end position="710"/>
    </location>
</feature>
<dbReference type="InterPro" id="IPR001764">
    <property type="entry name" value="Glyco_hydro_3_N"/>
</dbReference>
<protein>
    <recommendedName>
        <fullName evidence="3">beta-glucosidase</fullName>
        <ecNumber evidence="3">3.2.1.21</ecNumber>
    </recommendedName>
</protein>